<dbReference type="RefSeq" id="WP_191125720.1">
    <property type="nucleotide sequence ID" value="NZ_JACXWY010000023.1"/>
</dbReference>
<reference evidence="10" key="1">
    <citation type="submission" date="2020-09" db="EMBL/GenBank/DDBJ databases">
        <title>Bosea spartocytisi sp. nov. a root nodule endophyte of Spartocytisus supranubius in the high mountain ecosystem fo the Teide National Park (Canary Islands, Spain).</title>
        <authorList>
            <person name="Pulido-Suarez L."/>
            <person name="Peix A."/>
            <person name="Igual J.M."/>
            <person name="Socas-Perez N."/>
            <person name="Velazquez E."/>
            <person name="Flores-Felix J.D."/>
            <person name="Leon-Barrios M."/>
        </authorList>
    </citation>
    <scope>NUCLEOTIDE SEQUENCE</scope>
    <source>
        <strain evidence="10">SSUT16</strain>
    </source>
</reference>
<proteinExistence type="predicted"/>
<feature type="transmembrane region" description="Helical" evidence="7">
    <location>
        <begin position="363"/>
        <end position="382"/>
    </location>
</feature>
<evidence type="ECO:0000256" key="5">
    <source>
        <dbReference type="ARBA" id="ARBA00023136"/>
    </source>
</evidence>
<feature type="domain" description="ComEC/Rec2-related protein" evidence="8">
    <location>
        <begin position="277"/>
        <end position="560"/>
    </location>
</feature>
<name>A0A927EDC3_9HYPH</name>
<feature type="transmembrane region" description="Helical" evidence="7">
    <location>
        <begin position="60"/>
        <end position="77"/>
    </location>
</feature>
<evidence type="ECO:0000256" key="1">
    <source>
        <dbReference type="ARBA" id="ARBA00004651"/>
    </source>
</evidence>
<dbReference type="InterPro" id="IPR052159">
    <property type="entry name" value="Competence_DNA_uptake"/>
</dbReference>
<dbReference type="Pfam" id="PF13567">
    <property type="entry name" value="DUF4131"/>
    <property type="match status" value="1"/>
</dbReference>
<feature type="transmembrane region" description="Helical" evidence="7">
    <location>
        <begin position="402"/>
        <end position="421"/>
    </location>
</feature>
<dbReference type="AlphaFoldDB" id="A0A927EDC3"/>
<sequence>MARQPASPERRSALRAVAGILPARLPPVALGSLPLAERLQALRDWLGASLAQEAERRRPFLWLPVAMGFGILLYFAADREPALWAPLAGFVLSGGLAVALRLRPAAAAVCIAFAAAFAGFAAGVWRTADIAAPMLERPRIGKITGFVESVEARDAGARLVLVVTDIAGVPPESRPKRVRVNIRSGTVAPGDHIAGTARLLPPPGPARAGGYDFGRDAFFRGIGAVGSIAGKIALVPAPHPLPWRLALDVEIDKARNILTQRIASVGGGQGGAVAAALVTGKRGLITEASNNDLRAAGIYHIVSISGLHMVLAAGTIFWLVRALLALSQTLALGWPVKKIAAIAAMIGATAYCIFSGSDVATERSLIMTLVMLGAILVDRAALSMRNLALAAIIVLLREPEALLGPSFQMSFGAVAALVAFAERWEKRDRSKPPTALPWPLGTLWTASLGIVVTTLLATAATAPFGAYHFQTFNPFGLLGNAMALPFVSLFVMPAAVFGVLAYPFGLDWPAWALMGLASDIVLKVAHWVATIDHSTVTVVAFGQAVLLSFAASLLWITLWTTGLRWLAALPLIFGVAFAAKPERPEILIERDGSGIAVRGSDGRLAIAGRPSRFVLQQWLASDGDSRAPDDATLRAGIACDANACIVRTADGRSISYARDRIAIIEDCRRADLVVTNIPWSAPCEARLVDRMALSRDGATSLYRAAFGWRSHSSENAVADRPWSRRKPSEAAARPSAPAPAATRASAAPEVASDEAEFAQ</sequence>
<dbReference type="InterPro" id="IPR025405">
    <property type="entry name" value="DUF4131"/>
</dbReference>
<dbReference type="NCBIfam" id="TIGR00360">
    <property type="entry name" value="ComEC_N-term"/>
    <property type="match status" value="1"/>
</dbReference>
<dbReference type="GO" id="GO:0005886">
    <property type="term" value="C:plasma membrane"/>
    <property type="evidence" value="ECO:0007669"/>
    <property type="project" value="UniProtKB-SubCell"/>
</dbReference>
<dbReference type="PANTHER" id="PTHR30619">
    <property type="entry name" value="DNA INTERNALIZATION/COMPETENCE PROTEIN COMEC/REC2"/>
    <property type="match status" value="1"/>
</dbReference>
<evidence type="ECO:0000313" key="11">
    <source>
        <dbReference type="Proteomes" id="UP000619295"/>
    </source>
</evidence>
<feature type="transmembrane region" description="Helical" evidence="7">
    <location>
        <begin position="441"/>
        <end position="465"/>
    </location>
</feature>
<gene>
    <name evidence="10" type="ORF">IED13_24210</name>
</gene>
<evidence type="ECO:0000259" key="8">
    <source>
        <dbReference type="Pfam" id="PF03772"/>
    </source>
</evidence>
<dbReference type="Pfam" id="PF03772">
    <property type="entry name" value="Competence"/>
    <property type="match status" value="1"/>
</dbReference>
<evidence type="ECO:0000256" key="7">
    <source>
        <dbReference type="SAM" id="Phobius"/>
    </source>
</evidence>
<keyword evidence="4 7" id="KW-1133">Transmembrane helix</keyword>
<keyword evidence="2" id="KW-1003">Cell membrane</keyword>
<accession>A0A927EDC3</accession>
<feature type="compositionally biased region" description="Low complexity" evidence="6">
    <location>
        <begin position="729"/>
        <end position="750"/>
    </location>
</feature>
<evidence type="ECO:0000256" key="6">
    <source>
        <dbReference type="SAM" id="MobiDB-lite"/>
    </source>
</evidence>
<evidence type="ECO:0000256" key="2">
    <source>
        <dbReference type="ARBA" id="ARBA00022475"/>
    </source>
</evidence>
<feature type="transmembrane region" description="Helical" evidence="7">
    <location>
        <begin position="298"/>
        <end position="319"/>
    </location>
</feature>
<comment type="caution">
    <text evidence="10">The sequence shown here is derived from an EMBL/GenBank/DDBJ whole genome shotgun (WGS) entry which is preliminary data.</text>
</comment>
<dbReference type="EMBL" id="JACXWY010000023">
    <property type="protein sequence ID" value="MBD3848813.1"/>
    <property type="molecule type" value="Genomic_DNA"/>
</dbReference>
<comment type="subcellular location">
    <subcellularLocation>
        <location evidence="1">Cell membrane</location>
        <topology evidence="1">Multi-pass membrane protein</topology>
    </subcellularLocation>
</comment>
<keyword evidence="11" id="KW-1185">Reference proteome</keyword>
<protein>
    <submittedName>
        <fullName evidence="10">ComEC/Rec2 family competence protein</fullName>
    </submittedName>
</protein>
<evidence type="ECO:0000256" key="3">
    <source>
        <dbReference type="ARBA" id="ARBA00022692"/>
    </source>
</evidence>
<dbReference type="InterPro" id="IPR004477">
    <property type="entry name" value="ComEC_N"/>
</dbReference>
<keyword evidence="3 7" id="KW-0812">Transmembrane</keyword>
<organism evidence="10 11">
    <name type="scientific">Bosea spartocytisi</name>
    <dbReference type="NCBI Taxonomy" id="2773451"/>
    <lineage>
        <taxon>Bacteria</taxon>
        <taxon>Pseudomonadati</taxon>
        <taxon>Pseudomonadota</taxon>
        <taxon>Alphaproteobacteria</taxon>
        <taxon>Hyphomicrobiales</taxon>
        <taxon>Boseaceae</taxon>
        <taxon>Bosea</taxon>
    </lineage>
</organism>
<evidence type="ECO:0000313" key="10">
    <source>
        <dbReference type="EMBL" id="MBD3848813.1"/>
    </source>
</evidence>
<feature type="transmembrane region" description="Helical" evidence="7">
    <location>
        <begin position="536"/>
        <end position="556"/>
    </location>
</feature>
<keyword evidence="5 7" id="KW-0472">Membrane</keyword>
<feature type="transmembrane region" description="Helical" evidence="7">
    <location>
        <begin position="339"/>
        <end position="357"/>
    </location>
</feature>
<evidence type="ECO:0000259" key="9">
    <source>
        <dbReference type="Pfam" id="PF13567"/>
    </source>
</evidence>
<evidence type="ECO:0000256" key="4">
    <source>
        <dbReference type="ARBA" id="ARBA00022989"/>
    </source>
</evidence>
<feature type="transmembrane region" description="Helical" evidence="7">
    <location>
        <begin position="107"/>
        <end position="125"/>
    </location>
</feature>
<dbReference type="Proteomes" id="UP000619295">
    <property type="component" value="Unassembled WGS sequence"/>
</dbReference>
<dbReference type="PANTHER" id="PTHR30619:SF1">
    <property type="entry name" value="RECOMBINATION PROTEIN 2"/>
    <property type="match status" value="1"/>
</dbReference>
<feature type="transmembrane region" description="Helical" evidence="7">
    <location>
        <begin position="477"/>
        <end position="502"/>
    </location>
</feature>
<feature type="region of interest" description="Disordered" evidence="6">
    <location>
        <begin position="715"/>
        <end position="759"/>
    </location>
</feature>
<feature type="domain" description="DUF4131" evidence="9">
    <location>
        <begin position="82"/>
        <end position="232"/>
    </location>
</feature>